<dbReference type="AlphaFoldDB" id="A0A544SS20"/>
<dbReference type="Gene3D" id="3.30.420.10">
    <property type="entry name" value="Ribonuclease H-like superfamily/Ribonuclease H"/>
    <property type="match status" value="1"/>
</dbReference>
<dbReference type="EMBL" id="VDGH01000019">
    <property type="protein sequence ID" value="TQR08006.1"/>
    <property type="molecule type" value="Genomic_DNA"/>
</dbReference>
<proteinExistence type="predicted"/>
<name>A0A544SS20_9BACI</name>
<accession>A0A544SS20</accession>
<keyword evidence="4" id="KW-1185">Reference proteome</keyword>
<gene>
    <name evidence="3" type="ORF">FG382_22015</name>
</gene>
<dbReference type="InterPro" id="IPR012337">
    <property type="entry name" value="RNaseH-like_sf"/>
</dbReference>
<feature type="domain" description="Integrase catalytic" evidence="2">
    <location>
        <begin position="285"/>
        <end position="503"/>
    </location>
</feature>
<sequence length="726" mass="84574">MMISLNILLEFKNRELETISIERVLWISPDLDVVVLFNIDKELPHVPTLKSISELEEVLTTPYASILKFDPYKELNAPEQDYLEKHKKTRDLRWDIIKDYIEKEPYIYDPDILKSMISEMKSKTGKSSKRIYSILREYWRGGKTINSLMPKYANSGGRGKPKQLKDKKIGRPSKLSIELGIQGVNVTEADKELFQVGIKHFYREKKTTLKKAYEEIIQKYYITGYKTVNGTVVPIALPNDQVPNYRQFLNWYNSTFNAKEKIINKSGESKYYLNHRPLLGDATNRAGGPGDIFEIDATIGDIYLVSEIDRSRIIGRPVIYIVKDVFTRMVVGVYVGLEGPSWVAAMMALENTATNKKEYCKNLELDIEDDDWPCEHLPKKIKADRGEMESKNADNLVESLGIQIINTPPYRADLKGIVERHFRILNERIKQHWMPGVVHKDFKERGGKDYRLDAKLSLKAFERIIVLTILEHNNSVIKGYALQREMMEVNLLPTPLNLWSWGLQHRSGLLKKVDKDLIRLNVMPSKEASVTAEGIVFNKMKYTSGFCLENGWFEKARIKRWKEIIYYDPRDVQHIYMKTQGNNFVKCQLVEADKRYSQFRLEEVQEQQFVMDINKALNGTSQRQLNIDTNAQILKIMEQEKMDTNKISNPDESKTGKLKDIRENRKSEKEIMRDKEHWGNTLERNKHKYKTEVVEMTDLINHGVDEDEDEDYLLNLIIQHDGKEEM</sequence>
<protein>
    <submittedName>
        <fullName evidence="3">DDE-type integrase/transposase/recombinase</fullName>
    </submittedName>
</protein>
<evidence type="ECO:0000259" key="2">
    <source>
        <dbReference type="PROSITE" id="PS50994"/>
    </source>
</evidence>
<dbReference type="Proteomes" id="UP000317316">
    <property type="component" value="Unassembled WGS sequence"/>
</dbReference>
<dbReference type="InterPro" id="IPR036397">
    <property type="entry name" value="RNaseH_sf"/>
</dbReference>
<dbReference type="SUPFAM" id="SSF53098">
    <property type="entry name" value="Ribonuclease H-like"/>
    <property type="match status" value="1"/>
</dbReference>
<dbReference type="InterPro" id="IPR001584">
    <property type="entry name" value="Integrase_cat-core"/>
</dbReference>
<evidence type="ECO:0000256" key="1">
    <source>
        <dbReference type="SAM" id="MobiDB-lite"/>
    </source>
</evidence>
<dbReference type="PROSITE" id="PS50994">
    <property type="entry name" value="INTEGRASE"/>
    <property type="match status" value="1"/>
</dbReference>
<evidence type="ECO:0000313" key="3">
    <source>
        <dbReference type="EMBL" id="TQR08006.1"/>
    </source>
</evidence>
<feature type="region of interest" description="Disordered" evidence="1">
    <location>
        <begin position="645"/>
        <end position="670"/>
    </location>
</feature>
<dbReference type="OrthoDB" id="501284at2"/>
<dbReference type="GO" id="GO:0015074">
    <property type="term" value="P:DNA integration"/>
    <property type="evidence" value="ECO:0007669"/>
    <property type="project" value="InterPro"/>
</dbReference>
<dbReference type="RefSeq" id="WP_142540994.1">
    <property type="nucleotide sequence ID" value="NZ_BMIE01000016.1"/>
</dbReference>
<reference evidence="3 4" key="1">
    <citation type="submission" date="2019-05" db="EMBL/GenBank/DDBJ databases">
        <title>Psychrobacillus vulpis sp. nov., a new species isolated from feces of a red fox that inhabits in The Tablas de Daimiel Natural Park, Albacete, Spain.</title>
        <authorList>
            <person name="Rodriguez M."/>
            <person name="Reina J.C."/>
            <person name="Bejar V."/>
            <person name="Llamas I."/>
        </authorList>
    </citation>
    <scope>NUCLEOTIDE SEQUENCE [LARGE SCALE GENOMIC DNA]</scope>
    <source>
        <strain evidence="3 4">NEAU-3TGS17</strain>
    </source>
</reference>
<comment type="caution">
    <text evidence="3">The sequence shown here is derived from an EMBL/GenBank/DDBJ whole genome shotgun (WGS) entry which is preliminary data.</text>
</comment>
<dbReference type="GO" id="GO:0003676">
    <property type="term" value="F:nucleic acid binding"/>
    <property type="evidence" value="ECO:0007669"/>
    <property type="project" value="InterPro"/>
</dbReference>
<organism evidence="3 4">
    <name type="scientific">Psychrobacillus lasiicapitis</name>
    <dbReference type="NCBI Taxonomy" id="1636719"/>
    <lineage>
        <taxon>Bacteria</taxon>
        <taxon>Bacillati</taxon>
        <taxon>Bacillota</taxon>
        <taxon>Bacilli</taxon>
        <taxon>Bacillales</taxon>
        <taxon>Bacillaceae</taxon>
        <taxon>Psychrobacillus</taxon>
    </lineage>
</organism>
<evidence type="ECO:0000313" key="4">
    <source>
        <dbReference type="Proteomes" id="UP000317316"/>
    </source>
</evidence>